<dbReference type="InterPro" id="IPR002528">
    <property type="entry name" value="MATE_fam"/>
</dbReference>
<evidence type="ECO:0000313" key="4">
    <source>
        <dbReference type="Proteomes" id="UP001161389"/>
    </source>
</evidence>
<accession>A0AA37S847</accession>
<name>A0AA37S847_9GAMM</name>
<feature type="transmembrane region" description="Helical" evidence="2">
    <location>
        <begin position="193"/>
        <end position="217"/>
    </location>
</feature>
<dbReference type="GO" id="GO:0005886">
    <property type="term" value="C:plasma membrane"/>
    <property type="evidence" value="ECO:0007669"/>
    <property type="project" value="TreeGrafter"/>
</dbReference>
<evidence type="ECO:0000256" key="1">
    <source>
        <dbReference type="ARBA" id="ARBA00022448"/>
    </source>
</evidence>
<dbReference type="Proteomes" id="UP001161389">
    <property type="component" value="Unassembled WGS sequence"/>
</dbReference>
<keyword evidence="1" id="KW-0813">Transport</keyword>
<dbReference type="Pfam" id="PF01554">
    <property type="entry name" value="MatE"/>
    <property type="match status" value="2"/>
</dbReference>
<feature type="transmembrane region" description="Helical" evidence="2">
    <location>
        <begin position="14"/>
        <end position="34"/>
    </location>
</feature>
<feature type="transmembrane region" description="Helical" evidence="2">
    <location>
        <begin position="410"/>
        <end position="429"/>
    </location>
</feature>
<dbReference type="GO" id="GO:0015297">
    <property type="term" value="F:antiporter activity"/>
    <property type="evidence" value="ECO:0007669"/>
    <property type="project" value="InterPro"/>
</dbReference>
<feature type="transmembrane region" description="Helical" evidence="2">
    <location>
        <begin position="54"/>
        <end position="76"/>
    </location>
</feature>
<feature type="transmembrane region" description="Helical" evidence="2">
    <location>
        <begin position="263"/>
        <end position="286"/>
    </location>
</feature>
<dbReference type="AlphaFoldDB" id="A0AA37S847"/>
<keyword evidence="2" id="KW-1133">Transmembrane helix</keyword>
<gene>
    <name evidence="3" type="ORF">GCM10007876_05770</name>
</gene>
<dbReference type="InterPro" id="IPR050222">
    <property type="entry name" value="MATE_MdtK"/>
</dbReference>
<dbReference type="PANTHER" id="PTHR43298">
    <property type="entry name" value="MULTIDRUG RESISTANCE PROTEIN NORM-RELATED"/>
    <property type="match status" value="1"/>
</dbReference>
<comment type="caution">
    <text evidence="3">The sequence shown here is derived from an EMBL/GenBank/DDBJ whole genome shotgun (WGS) entry which is preliminary data.</text>
</comment>
<feature type="transmembrane region" description="Helical" evidence="2">
    <location>
        <begin position="453"/>
        <end position="474"/>
    </location>
</feature>
<feature type="transmembrane region" description="Helical" evidence="2">
    <location>
        <begin position="129"/>
        <end position="149"/>
    </location>
</feature>
<reference evidence="3" key="2">
    <citation type="submission" date="2023-01" db="EMBL/GenBank/DDBJ databases">
        <title>Draft genome sequence of Litoribrevibacter albus strain NBRC 110071.</title>
        <authorList>
            <person name="Sun Q."/>
            <person name="Mori K."/>
        </authorList>
    </citation>
    <scope>NUCLEOTIDE SEQUENCE</scope>
    <source>
        <strain evidence="3">NBRC 110071</strain>
    </source>
</reference>
<evidence type="ECO:0000256" key="2">
    <source>
        <dbReference type="SAM" id="Phobius"/>
    </source>
</evidence>
<feature type="transmembrane region" description="Helical" evidence="2">
    <location>
        <begin position="96"/>
        <end position="117"/>
    </location>
</feature>
<feature type="transmembrane region" description="Helical" evidence="2">
    <location>
        <begin position="298"/>
        <end position="319"/>
    </location>
</feature>
<dbReference type="RefSeq" id="WP_284378561.1">
    <property type="nucleotide sequence ID" value="NZ_BSNM01000003.1"/>
</dbReference>
<evidence type="ECO:0000313" key="3">
    <source>
        <dbReference type="EMBL" id="GLQ30099.1"/>
    </source>
</evidence>
<keyword evidence="2" id="KW-0472">Membrane</keyword>
<dbReference type="NCBIfam" id="TIGR00797">
    <property type="entry name" value="matE"/>
    <property type="match status" value="1"/>
</dbReference>
<dbReference type="PROSITE" id="PS51257">
    <property type="entry name" value="PROKAR_LIPOPROTEIN"/>
    <property type="match status" value="1"/>
</dbReference>
<feature type="transmembrane region" description="Helical" evidence="2">
    <location>
        <begin position="340"/>
        <end position="360"/>
    </location>
</feature>
<dbReference type="CDD" id="cd13131">
    <property type="entry name" value="MATE_NorM_like"/>
    <property type="match status" value="1"/>
</dbReference>
<keyword evidence="2" id="KW-0812">Transmembrane</keyword>
<dbReference type="PANTHER" id="PTHR43298:SF2">
    <property type="entry name" value="FMN_FAD EXPORTER YEEO-RELATED"/>
    <property type="match status" value="1"/>
</dbReference>
<dbReference type="EMBL" id="BSNM01000003">
    <property type="protein sequence ID" value="GLQ30099.1"/>
    <property type="molecule type" value="Genomic_DNA"/>
</dbReference>
<dbReference type="GO" id="GO:0042910">
    <property type="term" value="F:xenobiotic transmembrane transporter activity"/>
    <property type="evidence" value="ECO:0007669"/>
    <property type="project" value="InterPro"/>
</dbReference>
<feature type="transmembrane region" description="Helical" evidence="2">
    <location>
        <begin position="161"/>
        <end position="181"/>
    </location>
</feature>
<organism evidence="3 4">
    <name type="scientific">Litoribrevibacter albus</name>
    <dbReference type="NCBI Taxonomy" id="1473156"/>
    <lineage>
        <taxon>Bacteria</taxon>
        <taxon>Pseudomonadati</taxon>
        <taxon>Pseudomonadota</taxon>
        <taxon>Gammaproteobacteria</taxon>
        <taxon>Oceanospirillales</taxon>
        <taxon>Oceanospirillaceae</taxon>
        <taxon>Litoribrevibacter</taxon>
    </lineage>
</organism>
<proteinExistence type="predicted"/>
<keyword evidence="4" id="KW-1185">Reference proteome</keyword>
<sequence length="491" mass="53166">MTKFNDIFVEAKRLIELALPIILSLSLSCSMSVIDTVMTGQVSAQDLAAVSIGAAGWNLLFLTMTAVIMALTPQLAKLFGERNYSAILDWVCGGRWFALLVTSVFYAASVVTLYAISRLDTAPGTIDLASNYLLFILLGLPAAALLQVHKSLSESSGNTKHILLVTGIGVLLNIPLNYLFIHGLSLDNQTVLIPAMGGAGCGMASGIIFWLTLIGLIQIQKKDKQLTHKIFNTDDSNDCKHRNNFSWTVPKEFKTIASQLAKVGIPIGLAIFAEVSVFTYIPLVIAHLGKIQVASHQIALNVSSMMFMIPLGMSQAITVRTGYHLGRGSPQMAQMVSRTGIAIAFLFGIASMSLIMLNSNSIPKLYTDNEEVLLLASSLLILAAIFQLSDTVQVTAAGALRGYQLTTIPMILTLVSFWVIAIPVGYILGLESDVRSYLETIIYLPDPMGAKGFWIALISGLSANGLLQTAYLFYIQTRRHTATHQDSFSPL</sequence>
<protein>
    <submittedName>
        <fullName evidence="3">MATE family efflux transporter</fullName>
    </submittedName>
</protein>
<reference evidence="3" key="1">
    <citation type="journal article" date="2014" name="Int. J. Syst. Evol. Microbiol.">
        <title>Complete genome sequence of Corynebacterium casei LMG S-19264T (=DSM 44701T), isolated from a smear-ripened cheese.</title>
        <authorList>
            <consortium name="US DOE Joint Genome Institute (JGI-PGF)"/>
            <person name="Walter F."/>
            <person name="Albersmeier A."/>
            <person name="Kalinowski J."/>
            <person name="Ruckert C."/>
        </authorList>
    </citation>
    <scope>NUCLEOTIDE SEQUENCE</scope>
    <source>
        <strain evidence="3">NBRC 110071</strain>
    </source>
</reference>